<keyword evidence="8 21" id="KW-0732">Signal</keyword>
<dbReference type="Gene3D" id="2.40.170.20">
    <property type="entry name" value="TonB-dependent receptor, beta-barrel domain"/>
    <property type="match status" value="1"/>
</dbReference>
<dbReference type="Gene3D" id="3.55.50.30">
    <property type="match status" value="1"/>
</dbReference>
<keyword evidence="9" id="KW-0862">Zinc</keyword>
<keyword evidence="7 19" id="KW-0812">Transmembrane</keyword>
<accession>A0A7Y8EMI9</accession>
<dbReference type="SMART" id="SM00965">
    <property type="entry name" value="STN"/>
    <property type="match status" value="1"/>
</dbReference>
<keyword evidence="9" id="KW-0864">Zinc transport</keyword>
<gene>
    <name evidence="23" type="ORF">HX822_31125</name>
</gene>
<evidence type="ECO:0000256" key="16">
    <source>
        <dbReference type="ARBA" id="ARBA00023237"/>
    </source>
</evidence>
<protein>
    <recommendedName>
        <fullName evidence="18">Metal-pseudopaline receptor CntO</fullName>
    </recommendedName>
</protein>
<dbReference type="GO" id="GO:0015344">
    <property type="term" value="F:siderophore uptake transmembrane transporter activity"/>
    <property type="evidence" value="ECO:0007669"/>
    <property type="project" value="TreeGrafter"/>
</dbReference>
<keyword evidence="16 19" id="KW-0998">Cell outer membrane</keyword>
<evidence type="ECO:0000256" key="14">
    <source>
        <dbReference type="ARBA" id="ARBA00023136"/>
    </source>
</evidence>
<dbReference type="PANTHER" id="PTHR32552:SF85">
    <property type="entry name" value="BLL7968 PROTEIN"/>
    <property type="match status" value="1"/>
</dbReference>
<dbReference type="CDD" id="cd01347">
    <property type="entry name" value="ligand_gated_channel"/>
    <property type="match status" value="1"/>
</dbReference>
<comment type="similarity">
    <text evidence="2 19 20">Belongs to the TonB-dependent receptor family.</text>
</comment>
<keyword evidence="10" id="KW-0408">Iron</keyword>
<dbReference type="AlphaFoldDB" id="A0A7Y8EMI9"/>
<evidence type="ECO:0000256" key="5">
    <source>
        <dbReference type="ARBA" id="ARBA00022496"/>
    </source>
</evidence>
<comment type="caution">
    <text evidence="23">The sequence shown here is derived from an EMBL/GenBank/DDBJ whole genome shotgun (WGS) entry which is preliminary data.</text>
</comment>
<dbReference type="InterPro" id="IPR000531">
    <property type="entry name" value="Beta-barrel_TonB"/>
</dbReference>
<dbReference type="InterPro" id="IPR012910">
    <property type="entry name" value="Plug_dom"/>
</dbReference>
<sequence length="808" mass="87582">MKSRATSAGSVKQWLGASVLAVSGLALLPLGVAQAADAQQQSTVFNFALAAKPLPQALSDFTRVTGISVVYTDEAPYAIKAPAVSGQMSATQAMQRLLGNSGFTFRQIDARTLALEPLPTEGALNLGATTINGAAQASDTTSYQPPPTSSVMRSHGLLLETPQTVNVVPAQVMRDQQPRNLDDALTNISGITQANTLGSTQDAVMLRGFGDNRNGSIMQDGMPVVQGRALNSTAERVEVLKGPSSLLYGIQDPGGVVNIVSKKPELIQSTSLTVRGSTFGDGKNGSGGNLDTTGPIGDSGLAYRLIVDHEDEDYWRNYGTHRESLIAPSLAWYGDSTKLLFAYEHREFLSPFDRGTAIDPKTNHPLNIPSTRRLDEPFNNMEGRSDLYRFEADHDLNDDWKAHFGYSWNRETYDASQVRVVKVNTNGTLTRSMDGTQGALTTDRFATASLEGKVNVAGMQHDLTFGLDDEYRKIYRADLIRQSPRGTFNYNDPVYGNEVAGTTVSAPDSNQTDLLRSDSLFMQDAIHLTDQWILVGGARYQMYDQYAGKGIPFTANTNGNGQKWVPRVGLVYRYTDELSFYGSYTESFKPNSTIAPLANKTILDGSLEPEQSKSWELGTKLDIPGRITASAALFNIEKRNVLVQVGDGLTSVYSVAGKVRSRGLELDASGQLTDKWSVIGSYAYTDAVVTEDPELKGNRLQNVAKNTGSLSAVYDFGSILGGDQLRVGAGARYVGERSGDAANSFDLPGYTVADAFATYDTKVDGQKVKFQLNVKNLFDRTYYTSAVNTQFVSIGDARQVSVSSTLEF</sequence>
<keyword evidence="13" id="KW-0921">Nickel transport</keyword>
<evidence type="ECO:0000256" key="19">
    <source>
        <dbReference type="PROSITE-ProRule" id="PRU01360"/>
    </source>
</evidence>
<reference evidence="23 24" key="1">
    <citation type="submission" date="2020-04" db="EMBL/GenBank/DDBJ databases">
        <title>Molecular characterization of pseudomonads from Agaricus bisporus reveal novel blotch 2 pathogens in Western Europe.</title>
        <authorList>
            <person name="Taparia T."/>
            <person name="Krijger M."/>
            <person name="Haynes E."/>
            <person name="Elpinstone J.G."/>
            <person name="Noble R."/>
            <person name="Van Der Wolf J."/>
        </authorList>
    </citation>
    <scope>NUCLEOTIDE SEQUENCE [LARGE SCALE GENOMIC DNA]</scope>
    <source>
        <strain evidence="23 24">IPO3782</strain>
    </source>
</reference>
<keyword evidence="6" id="KW-0533">Nickel</keyword>
<evidence type="ECO:0000256" key="9">
    <source>
        <dbReference type="ARBA" id="ARBA00022906"/>
    </source>
</evidence>
<evidence type="ECO:0000313" key="24">
    <source>
        <dbReference type="Proteomes" id="UP000531950"/>
    </source>
</evidence>
<dbReference type="Pfam" id="PF07715">
    <property type="entry name" value="Plug"/>
    <property type="match status" value="1"/>
</dbReference>
<dbReference type="Gene3D" id="2.170.130.10">
    <property type="entry name" value="TonB-dependent receptor, plug domain"/>
    <property type="match status" value="1"/>
</dbReference>
<evidence type="ECO:0000256" key="10">
    <source>
        <dbReference type="ARBA" id="ARBA00023004"/>
    </source>
</evidence>
<evidence type="ECO:0000256" key="2">
    <source>
        <dbReference type="ARBA" id="ARBA00009810"/>
    </source>
</evidence>
<evidence type="ECO:0000256" key="3">
    <source>
        <dbReference type="ARBA" id="ARBA00022448"/>
    </source>
</evidence>
<evidence type="ECO:0000256" key="7">
    <source>
        <dbReference type="ARBA" id="ARBA00022692"/>
    </source>
</evidence>
<dbReference type="PROSITE" id="PS52016">
    <property type="entry name" value="TONB_DEPENDENT_REC_3"/>
    <property type="match status" value="1"/>
</dbReference>
<keyword evidence="15 23" id="KW-0675">Receptor</keyword>
<feature type="chain" id="PRO_5030704583" description="Metal-pseudopaline receptor CntO" evidence="21">
    <location>
        <begin position="36"/>
        <end position="808"/>
    </location>
</feature>
<comment type="subcellular location">
    <subcellularLocation>
        <location evidence="1 19">Cell outer membrane</location>
        <topology evidence="1 19">Multi-pass membrane protein</topology>
    </subcellularLocation>
</comment>
<dbReference type="GO" id="GO:0015891">
    <property type="term" value="P:siderophore transport"/>
    <property type="evidence" value="ECO:0007669"/>
    <property type="project" value="InterPro"/>
</dbReference>
<dbReference type="NCBIfam" id="TIGR01783">
    <property type="entry name" value="TonB-siderophor"/>
    <property type="match status" value="1"/>
</dbReference>
<feature type="signal peptide" evidence="21">
    <location>
        <begin position="1"/>
        <end position="35"/>
    </location>
</feature>
<evidence type="ECO:0000256" key="15">
    <source>
        <dbReference type="ARBA" id="ARBA00023170"/>
    </source>
</evidence>
<evidence type="ECO:0000259" key="22">
    <source>
        <dbReference type="SMART" id="SM00965"/>
    </source>
</evidence>
<evidence type="ECO:0000256" key="20">
    <source>
        <dbReference type="RuleBase" id="RU003357"/>
    </source>
</evidence>
<evidence type="ECO:0000256" key="11">
    <source>
        <dbReference type="ARBA" id="ARBA00023065"/>
    </source>
</evidence>
<dbReference type="GO" id="GO:0009279">
    <property type="term" value="C:cell outer membrane"/>
    <property type="evidence" value="ECO:0007669"/>
    <property type="project" value="UniProtKB-SubCell"/>
</dbReference>
<dbReference type="FunFam" id="2.40.170.20:FF:000005">
    <property type="entry name" value="TonB-dependent siderophore receptor"/>
    <property type="match status" value="1"/>
</dbReference>
<keyword evidence="4 19" id="KW-1134">Transmembrane beta strand</keyword>
<keyword evidence="12 20" id="KW-0798">TonB box</keyword>
<name>A0A7Y8EMI9_9PSED</name>
<feature type="domain" description="Secretin/TonB short N-terminal" evidence="22">
    <location>
        <begin position="67"/>
        <end position="118"/>
    </location>
</feature>
<dbReference type="SUPFAM" id="SSF56935">
    <property type="entry name" value="Porins"/>
    <property type="match status" value="1"/>
</dbReference>
<dbReference type="InterPro" id="IPR010105">
    <property type="entry name" value="TonB_sidphr_rcpt"/>
</dbReference>
<dbReference type="GO" id="GO:0006829">
    <property type="term" value="P:zinc ion transport"/>
    <property type="evidence" value="ECO:0007669"/>
    <property type="project" value="UniProtKB-KW"/>
</dbReference>
<proteinExistence type="inferred from homology"/>
<dbReference type="GO" id="GO:0038023">
    <property type="term" value="F:signaling receptor activity"/>
    <property type="evidence" value="ECO:0007669"/>
    <property type="project" value="InterPro"/>
</dbReference>
<evidence type="ECO:0000256" key="17">
    <source>
        <dbReference type="ARBA" id="ARBA00056786"/>
    </source>
</evidence>
<dbReference type="RefSeq" id="WP_177079946.1">
    <property type="nucleotide sequence ID" value="NZ_JACARG010000081.1"/>
</dbReference>
<keyword evidence="11" id="KW-0406">Ion transport</keyword>
<keyword evidence="14 19" id="KW-0472">Membrane</keyword>
<evidence type="ECO:0000256" key="6">
    <source>
        <dbReference type="ARBA" id="ARBA00022596"/>
    </source>
</evidence>
<dbReference type="Pfam" id="PF00593">
    <property type="entry name" value="TonB_dep_Rec_b-barrel"/>
    <property type="match status" value="1"/>
</dbReference>
<evidence type="ECO:0000256" key="18">
    <source>
        <dbReference type="ARBA" id="ARBA00072467"/>
    </source>
</evidence>
<dbReference type="Proteomes" id="UP000531950">
    <property type="component" value="Unassembled WGS sequence"/>
</dbReference>
<evidence type="ECO:0000256" key="13">
    <source>
        <dbReference type="ARBA" id="ARBA00023112"/>
    </source>
</evidence>
<dbReference type="InterPro" id="IPR011662">
    <property type="entry name" value="Secretin/TonB_short_N"/>
</dbReference>
<dbReference type="GO" id="GO:0015675">
    <property type="term" value="P:nickel cation transport"/>
    <property type="evidence" value="ECO:0007669"/>
    <property type="project" value="UniProtKB-KW"/>
</dbReference>
<organism evidence="23 24">
    <name type="scientific">Pseudomonas yamanorum</name>
    <dbReference type="NCBI Taxonomy" id="515393"/>
    <lineage>
        <taxon>Bacteria</taxon>
        <taxon>Pseudomonadati</taxon>
        <taxon>Pseudomonadota</taxon>
        <taxon>Gammaproteobacteria</taxon>
        <taxon>Pseudomonadales</taxon>
        <taxon>Pseudomonadaceae</taxon>
        <taxon>Pseudomonas</taxon>
    </lineage>
</organism>
<dbReference type="InterPro" id="IPR039426">
    <property type="entry name" value="TonB-dep_rcpt-like"/>
</dbReference>
<evidence type="ECO:0000313" key="23">
    <source>
        <dbReference type="EMBL" id="NWE17410.1"/>
    </source>
</evidence>
<evidence type="ECO:0000256" key="21">
    <source>
        <dbReference type="SAM" id="SignalP"/>
    </source>
</evidence>
<dbReference type="InterPro" id="IPR036942">
    <property type="entry name" value="Beta-barrel_TonB_sf"/>
</dbReference>
<evidence type="ECO:0000256" key="1">
    <source>
        <dbReference type="ARBA" id="ARBA00004571"/>
    </source>
</evidence>
<evidence type="ECO:0000256" key="12">
    <source>
        <dbReference type="ARBA" id="ARBA00023077"/>
    </source>
</evidence>
<evidence type="ECO:0000256" key="8">
    <source>
        <dbReference type="ARBA" id="ARBA00022729"/>
    </source>
</evidence>
<dbReference type="PANTHER" id="PTHR32552">
    <property type="entry name" value="FERRICHROME IRON RECEPTOR-RELATED"/>
    <property type="match status" value="1"/>
</dbReference>
<dbReference type="InterPro" id="IPR037066">
    <property type="entry name" value="Plug_dom_sf"/>
</dbReference>
<keyword evidence="5" id="KW-0410">Iron transport</keyword>
<comment type="function">
    <text evidence="17">Transports the metallophore pseudopaline, which is involved in the acquisition of nickel and zinc, and thus enables bacterial growth inside the host, where metal access is limited. Is probably involved in the import of pseudopaline-metal complexes.</text>
</comment>
<dbReference type="EMBL" id="JACARG010000081">
    <property type="protein sequence ID" value="NWE17410.1"/>
    <property type="molecule type" value="Genomic_DNA"/>
</dbReference>
<evidence type="ECO:0000256" key="4">
    <source>
        <dbReference type="ARBA" id="ARBA00022452"/>
    </source>
</evidence>
<keyword evidence="3 19" id="KW-0813">Transport</keyword>
<dbReference type="FunFam" id="2.170.130.10:FF:000001">
    <property type="entry name" value="Catecholate siderophore TonB-dependent receptor"/>
    <property type="match status" value="1"/>
</dbReference>